<evidence type="ECO:0000313" key="4">
    <source>
        <dbReference type="Proteomes" id="UP000617041"/>
    </source>
</evidence>
<keyword evidence="4" id="KW-1185">Reference proteome</keyword>
<organism evidence="3 4">
    <name type="scientific">Ramlibacter algicola</name>
    <dbReference type="NCBI Taxonomy" id="2795217"/>
    <lineage>
        <taxon>Bacteria</taxon>
        <taxon>Pseudomonadati</taxon>
        <taxon>Pseudomonadota</taxon>
        <taxon>Betaproteobacteria</taxon>
        <taxon>Burkholderiales</taxon>
        <taxon>Comamonadaceae</taxon>
        <taxon>Ramlibacter</taxon>
    </lineage>
</organism>
<accession>A0A934Q1Z7</accession>
<comment type="caution">
    <text evidence="3">The sequence shown here is derived from an EMBL/GenBank/DDBJ whole genome shotgun (WGS) entry which is preliminary data.</text>
</comment>
<dbReference type="RefSeq" id="WP_200787731.1">
    <property type="nucleotide sequence ID" value="NZ_JAEDAO010000001.1"/>
</dbReference>
<feature type="domain" description="2TM" evidence="2">
    <location>
        <begin position="16"/>
        <end position="73"/>
    </location>
</feature>
<proteinExistence type="predicted"/>
<sequence>MTTAAWTTDPEIERIARRRAAARLGWIVHATIFLLVNGFSLAIASYTGRHGIGFGALGWAFGLAMHGLGVYLYGGGLLDRMARAERARLLSQRDPW</sequence>
<name>A0A934Q1Z7_9BURK</name>
<dbReference type="EMBL" id="JAEDAO010000001">
    <property type="protein sequence ID" value="MBK0392819.1"/>
    <property type="molecule type" value="Genomic_DNA"/>
</dbReference>
<evidence type="ECO:0000313" key="3">
    <source>
        <dbReference type="EMBL" id="MBK0392819.1"/>
    </source>
</evidence>
<reference evidence="3" key="1">
    <citation type="submission" date="2020-12" db="EMBL/GenBank/DDBJ databases">
        <title>Ramlibacter sp. nov., isolated from a freshwater alga, Cryptomonas.</title>
        <authorList>
            <person name="Kim H.M."/>
            <person name="Jeon C.O."/>
        </authorList>
    </citation>
    <scope>NUCLEOTIDE SEQUENCE</scope>
    <source>
        <strain evidence="3">CrO1</strain>
    </source>
</reference>
<gene>
    <name evidence="3" type="ORF">I8E28_09455</name>
</gene>
<dbReference type="InterPro" id="IPR025698">
    <property type="entry name" value="2TM_dom"/>
</dbReference>
<keyword evidence="1" id="KW-0812">Transmembrane</keyword>
<protein>
    <submittedName>
        <fullName evidence="3">2TM domain-containing protein</fullName>
    </submittedName>
</protein>
<keyword evidence="1" id="KW-1133">Transmembrane helix</keyword>
<feature type="transmembrane region" description="Helical" evidence="1">
    <location>
        <begin position="52"/>
        <end position="73"/>
    </location>
</feature>
<keyword evidence="1" id="KW-0472">Membrane</keyword>
<dbReference type="Pfam" id="PF13239">
    <property type="entry name" value="2TM"/>
    <property type="match status" value="1"/>
</dbReference>
<evidence type="ECO:0000259" key="2">
    <source>
        <dbReference type="Pfam" id="PF13239"/>
    </source>
</evidence>
<dbReference type="Proteomes" id="UP000617041">
    <property type="component" value="Unassembled WGS sequence"/>
</dbReference>
<dbReference type="AlphaFoldDB" id="A0A934Q1Z7"/>
<feature type="transmembrane region" description="Helical" evidence="1">
    <location>
        <begin position="24"/>
        <end position="46"/>
    </location>
</feature>
<evidence type="ECO:0000256" key="1">
    <source>
        <dbReference type="SAM" id="Phobius"/>
    </source>
</evidence>